<evidence type="ECO:0000259" key="1">
    <source>
        <dbReference type="PROSITE" id="PS51186"/>
    </source>
</evidence>
<evidence type="ECO:0000259" key="2">
    <source>
        <dbReference type="PROSITE" id="PS51729"/>
    </source>
</evidence>
<dbReference type="InterPro" id="IPR016181">
    <property type="entry name" value="Acyl_CoA_acyltransferase"/>
</dbReference>
<dbReference type="Proteomes" id="UP000313948">
    <property type="component" value="Chromosome"/>
</dbReference>
<gene>
    <name evidence="3" type="ORF">FE251_14015</name>
</gene>
<dbReference type="CDD" id="cd04301">
    <property type="entry name" value="NAT_SF"/>
    <property type="match status" value="1"/>
</dbReference>
<dbReference type="SUPFAM" id="SSF55729">
    <property type="entry name" value="Acyl-CoA N-acyltransferases (Nat)"/>
    <property type="match status" value="1"/>
</dbReference>
<accession>A0ABX5VPF8</accession>
<evidence type="ECO:0000313" key="4">
    <source>
        <dbReference type="Proteomes" id="UP000313948"/>
    </source>
</evidence>
<sequence>MAEIEVEDNPQRHRYEATSGQELLGVALYEREGDVLVLTHTVVDRAAEGHGVGSALARTALDTARDHGLRVLPRCPFMAGWVERHPEYADLVA</sequence>
<dbReference type="Gene3D" id="3.40.630.30">
    <property type="match status" value="1"/>
</dbReference>
<feature type="domain" description="N-acetyltransferase" evidence="1">
    <location>
        <begin position="1"/>
        <end position="93"/>
    </location>
</feature>
<dbReference type="Pfam" id="PF14542">
    <property type="entry name" value="Acetyltransf_CG"/>
    <property type="match status" value="1"/>
</dbReference>
<dbReference type="InterPro" id="IPR045057">
    <property type="entry name" value="Gcn5-rel_NAT"/>
</dbReference>
<keyword evidence="4" id="KW-1185">Reference proteome</keyword>
<dbReference type="PANTHER" id="PTHR31435:SF10">
    <property type="entry name" value="BSR4717 PROTEIN"/>
    <property type="match status" value="1"/>
</dbReference>
<reference evidence="3 4" key="1">
    <citation type="submission" date="2019-05" db="EMBL/GenBank/DDBJ databases">
        <title>Georgenia *** sp. nov., and Georgenia *** sp. nov., isolated from the intestinal contents of plateau pika (Ochotona curzoniae) in the Qinghai-Tibet plateau of China.</title>
        <authorList>
            <person name="Tian Z."/>
        </authorList>
    </citation>
    <scope>NUCLEOTIDE SEQUENCE [LARGE SCALE GENOMIC DNA]</scope>
    <source>
        <strain evidence="3 4">Z294</strain>
    </source>
</reference>
<dbReference type="PROSITE" id="PS51729">
    <property type="entry name" value="GNAT_YJDJ"/>
    <property type="match status" value="1"/>
</dbReference>
<dbReference type="EMBL" id="CP040899">
    <property type="protein sequence ID" value="QDB80371.1"/>
    <property type="molecule type" value="Genomic_DNA"/>
</dbReference>
<dbReference type="InterPro" id="IPR000182">
    <property type="entry name" value="GNAT_dom"/>
</dbReference>
<organism evidence="3 4">
    <name type="scientific">Georgenia wutianyii</name>
    <dbReference type="NCBI Taxonomy" id="2585135"/>
    <lineage>
        <taxon>Bacteria</taxon>
        <taxon>Bacillati</taxon>
        <taxon>Actinomycetota</taxon>
        <taxon>Actinomycetes</taxon>
        <taxon>Micrococcales</taxon>
        <taxon>Bogoriellaceae</taxon>
        <taxon>Georgenia</taxon>
    </lineage>
</organism>
<dbReference type="InterPro" id="IPR031165">
    <property type="entry name" value="GNAT_YJDJ"/>
</dbReference>
<protein>
    <submittedName>
        <fullName evidence="3">N-acetyltransferase</fullName>
    </submittedName>
</protein>
<dbReference type="PANTHER" id="PTHR31435">
    <property type="entry name" value="PROTEIN NATD1"/>
    <property type="match status" value="1"/>
</dbReference>
<dbReference type="PROSITE" id="PS51186">
    <property type="entry name" value="GNAT"/>
    <property type="match status" value="1"/>
</dbReference>
<name>A0ABX5VPF8_9MICO</name>
<feature type="domain" description="N-acetyltransferase" evidence="2">
    <location>
        <begin position="7"/>
        <end position="93"/>
    </location>
</feature>
<evidence type="ECO:0000313" key="3">
    <source>
        <dbReference type="EMBL" id="QDB80371.1"/>
    </source>
</evidence>
<proteinExistence type="predicted"/>